<evidence type="ECO:0000313" key="3">
    <source>
        <dbReference type="Proteomes" id="UP000800094"/>
    </source>
</evidence>
<gene>
    <name evidence="2" type="ORF">BU26DRAFT_320473</name>
</gene>
<dbReference type="AlphaFoldDB" id="A0A6A6IG84"/>
<accession>A0A6A6IG84</accession>
<sequence length="304" mass="33696">MPLGRPRVGLSPQSPAGDPRTAVFHADRTTRPPPYRPPTPPKPRSLHVSSDRDLSYFHALANGEYSPRSHTDPPATLALHLFRGTDTHLFPIAERLTLGPATGAPYYAARATPSTLSASEYNTLIVSRRHALRLVSEDLCVAEIRPRLNLFAQGVHDIGKISCRQEEYVVTWSNGTMGPLDGCWCLWQRGRAVAQFYEERGFNGLDEDPAKGIIWVKAPCDLDTREFGLPAFNDPRTEDNLAYLDFETDVPLFVSSNSEAHGLMDVIVAALFMLLTVTTRKAAVIRRQEEAVWQHGGPPPGYAR</sequence>
<organism evidence="2 3">
    <name type="scientific">Trematosphaeria pertusa</name>
    <dbReference type="NCBI Taxonomy" id="390896"/>
    <lineage>
        <taxon>Eukaryota</taxon>
        <taxon>Fungi</taxon>
        <taxon>Dikarya</taxon>
        <taxon>Ascomycota</taxon>
        <taxon>Pezizomycotina</taxon>
        <taxon>Dothideomycetes</taxon>
        <taxon>Pleosporomycetidae</taxon>
        <taxon>Pleosporales</taxon>
        <taxon>Massarineae</taxon>
        <taxon>Trematosphaeriaceae</taxon>
        <taxon>Trematosphaeria</taxon>
    </lineage>
</organism>
<dbReference type="OrthoDB" id="4150821at2759"/>
<evidence type="ECO:0000256" key="1">
    <source>
        <dbReference type="SAM" id="MobiDB-lite"/>
    </source>
</evidence>
<reference evidence="2" key="1">
    <citation type="journal article" date="2020" name="Stud. Mycol.">
        <title>101 Dothideomycetes genomes: a test case for predicting lifestyles and emergence of pathogens.</title>
        <authorList>
            <person name="Haridas S."/>
            <person name="Albert R."/>
            <person name="Binder M."/>
            <person name="Bloem J."/>
            <person name="Labutti K."/>
            <person name="Salamov A."/>
            <person name="Andreopoulos B."/>
            <person name="Baker S."/>
            <person name="Barry K."/>
            <person name="Bills G."/>
            <person name="Bluhm B."/>
            <person name="Cannon C."/>
            <person name="Castanera R."/>
            <person name="Culley D."/>
            <person name="Daum C."/>
            <person name="Ezra D."/>
            <person name="Gonzalez J."/>
            <person name="Henrissat B."/>
            <person name="Kuo A."/>
            <person name="Liang C."/>
            <person name="Lipzen A."/>
            <person name="Lutzoni F."/>
            <person name="Magnuson J."/>
            <person name="Mondo S."/>
            <person name="Nolan M."/>
            <person name="Ohm R."/>
            <person name="Pangilinan J."/>
            <person name="Park H.-J."/>
            <person name="Ramirez L."/>
            <person name="Alfaro M."/>
            <person name="Sun H."/>
            <person name="Tritt A."/>
            <person name="Yoshinaga Y."/>
            <person name="Zwiers L.-H."/>
            <person name="Turgeon B."/>
            <person name="Goodwin S."/>
            <person name="Spatafora J."/>
            <person name="Crous P."/>
            <person name="Grigoriev I."/>
        </authorList>
    </citation>
    <scope>NUCLEOTIDE SEQUENCE</scope>
    <source>
        <strain evidence="2">CBS 122368</strain>
    </source>
</reference>
<dbReference type="EMBL" id="ML987195">
    <property type="protein sequence ID" value="KAF2249595.1"/>
    <property type="molecule type" value="Genomic_DNA"/>
</dbReference>
<feature type="region of interest" description="Disordered" evidence="1">
    <location>
        <begin position="1"/>
        <end position="48"/>
    </location>
</feature>
<keyword evidence="3" id="KW-1185">Reference proteome</keyword>
<evidence type="ECO:0000313" key="2">
    <source>
        <dbReference type="EMBL" id="KAF2249595.1"/>
    </source>
</evidence>
<feature type="compositionally biased region" description="Pro residues" evidence="1">
    <location>
        <begin position="31"/>
        <end position="43"/>
    </location>
</feature>
<proteinExistence type="predicted"/>
<dbReference type="RefSeq" id="XP_033684599.1">
    <property type="nucleotide sequence ID" value="XM_033822051.1"/>
</dbReference>
<dbReference type="GeneID" id="54575381"/>
<name>A0A6A6IG84_9PLEO</name>
<dbReference type="Proteomes" id="UP000800094">
    <property type="component" value="Unassembled WGS sequence"/>
</dbReference>
<protein>
    <submittedName>
        <fullName evidence="2">Uncharacterized protein</fullName>
    </submittedName>
</protein>